<feature type="region of interest" description="Disordered" evidence="1">
    <location>
        <begin position="83"/>
        <end position="111"/>
    </location>
</feature>
<organism evidence="2 3">
    <name type="scientific">Liparis tanakae</name>
    <name type="common">Tanaka's snailfish</name>
    <dbReference type="NCBI Taxonomy" id="230148"/>
    <lineage>
        <taxon>Eukaryota</taxon>
        <taxon>Metazoa</taxon>
        <taxon>Chordata</taxon>
        <taxon>Craniata</taxon>
        <taxon>Vertebrata</taxon>
        <taxon>Euteleostomi</taxon>
        <taxon>Actinopterygii</taxon>
        <taxon>Neopterygii</taxon>
        <taxon>Teleostei</taxon>
        <taxon>Neoteleostei</taxon>
        <taxon>Acanthomorphata</taxon>
        <taxon>Eupercaria</taxon>
        <taxon>Perciformes</taxon>
        <taxon>Cottioidei</taxon>
        <taxon>Cottales</taxon>
        <taxon>Liparidae</taxon>
        <taxon>Liparis</taxon>
    </lineage>
</organism>
<gene>
    <name evidence="2" type="ORF">EYF80_040505</name>
</gene>
<protein>
    <submittedName>
        <fullName evidence="2">Uncharacterized protein</fullName>
    </submittedName>
</protein>
<reference evidence="2 3" key="1">
    <citation type="submission" date="2019-03" db="EMBL/GenBank/DDBJ databases">
        <title>First draft genome of Liparis tanakae, snailfish: a comprehensive survey of snailfish specific genes.</title>
        <authorList>
            <person name="Kim W."/>
            <person name="Song I."/>
            <person name="Jeong J.-H."/>
            <person name="Kim D."/>
            <person name="Kim S."/>
            <person name="Ryu S."/>
            <person name="Song J.Y."/>
            <person name="Lee S.K."/>
        </authorList>
    </citation>
    <scope>NUCLEOTIDE SEQUENCE [LARGE SCALE GENOMIC DNA]</scope>
    <source>
        <tissue evidence="2">Muscle</tissue>
    </source>
</reference>
<dbReference type="AlphaFoldDB" id="A0A4Z2G855"/>
<feature type="compositionally biased region" description="Basic residues" evidence="1">
    <location>
        <begin position="206"/>
        <end position="215"/>
    </location>
</feature>
<dbReference type="Proteomes" id="UP000314294">
    <property type="component" value="Unassembled WGS sequence"/>
</dbReference>
<keyword evidence="3" id="KW-1185">Reference proteome</keyword>
<sequence>MTLLHHPPDTCSIFVSGLQDSVSEEDKDSSLRRGCVESDSSLNKMTASGYTRLYSGNTDCFIGNKSSVTSWQGAGHVALHAAQQSQAEAGSVRDPEQNLASHPRPGRAPQGVVGVDVHRGARQRLAGHQVPHQDLQGKLGLWGESAFPLRLSRGGAEESSRGARCGGGRVSDRDRGAIVPGRGGGGRGQAAALLRGSHRPMQARNQKQRRQKAQQRRGAFSSGHGETGSGPKDITNQGPARDQKNEAVCVLITKAASLSWFLVMLVLTEVGGGRRGEEGGKPCGEKMRWC</sequence>
<comment type="caution">
    <text evidence="2">The sequence shown here is derived from an EMBL/GenBank/DDBJ whole genome shotgun (WGS) entry which is preliminary data.</text>
</comment>
<evidence type="ECO:0000256" key="1">
    <source>
        <dbReference type="SAM" id="MobiDB-lite"/>
    </source>
</evidence>
<name>A0A4Z2G855_9TELE</name>
<feature type="region of interest" description="Disordered" evidence="1">
    <location>
        <begin position="152"/>
        <end position="241"/>
    </location>
</feature>
<proteinExistence type="predicted"/>
<evidence type="ECO:0000313" key="3">
    <source>
        <dbReference type="Proteomes" id="UP000314294"/>
    </source>
</evidence>
<evidence type="ECO:0000313" key="2">
    <source>
        <dbReference type="EMBL" id="TNN49330.1"/>
    </source>
</evidence>
<accession>A0A4Z2G855</accession>
<dbReference type="EMBL" id="SRLO01000661">
    <property type="protein sequence ID" value="TNN49330.1"/>
    <property type="molecule type" value="Genomic_DNA"/>
</dbReference>